<organism evidence="1 2">
    <name type="scientific">Lentinula aff. lateritia</name>
    <dbReference type="NCBI Taxonomy" id="2804960"/>
    <lineage>
        <taxon>Eukaryota</taxon>
        <taxon>Fungi</taxon>
        <taxon>Dikarya</taxon>
        <taxon>Basidiomycota</taxon>
        <taxon>Agaricomycotina</taxon>
        <taxon>Agaricomycetes</taxon>
        <taxon>Agaricomycetidae</taxon>
        <taxon>Agaricales</taxon>
        <taxon>Marasmiineae</taxon>
        <taxon>Omphalotaceae</taxon>
        <taxon>Lentinula</taxon>
    </lineage>
</organism>
<reference evidence="1" key="1">
    <citation type="submission" date="2022-09" db="EMBL/GenBank/DDBJ databases">
        <title>A Global Phylogenomic Analysis of the Shiitake Genus Lentinula.</title>
        <authorList>
            <consortium name="DOE Joint Genome Institute"/>
            <person name="Sierra-Patev S."/>
            <person name="Min B."/>
            <person name="Naranjo-Ortiz M."/>
            <person name="Looney B."/>
            <person name="Konkel Z."/>
            <person name="Slot J.C."/>
            <person name="Sakamoto Y."/>
            <person name="Steenwyk J.L."/>
            <person name="Rokas A."/>
            <person name="Carro J."/>
            <person name="Camarero S."/>
            <person name="Ferreira P."/>
            <person name="Molpeceres G."/>
            <person name="Ruiz-Duenas F.J."/>
            <person name="Serrano A."/>
            <person name="Henrissat B."/>
            <person name="Drula E."/>
            <person name="Hughes K.W."/>
            <person name="Mata J.L."/>
            <person name="Ishikawa N.K."/>
            <person name="Vargas-Isla R."/>
            <person name="Ushijima S."/>
            <person name="Smith C.A."/>
            <person name="Ahrendt S."/>
            <person name="Andreopoulos W."/>
            <person name="He G."/>
            <person name="Labutti K."/>
            <person name="Lipzen A."/>
            <person name="Ng V."/>
            <person name="Riley R."/>
            <person name="Sandor L."/>
            <person name="Barry K."/>
            <person name="Martinez A.T."/>
            <person name="Xiao Y."/>
            <person name="Gibbons J.G."/>
            <person name="Terashima K."/>
            <person name="Grigoriev I.V."/>
            <person name="Hibbett D.S."/>
        </authorList>
    </citation>
    <scope>NUCLEOTIDE SEQUENCE</scope>
    <source>
        <strain evidence="1">TMI1499</strain>
    </source>
</reference>
<proteinExistence type="predicted"/>
<protein>
    <submittedName>
        <fullName evidence="1">Uncharacterized protein</fullName>
    </submittedName>
</protein>
<evidence type="ECO:0000313" key="2">
    <source>
        <dbReference type="Proteomes" id="UP001163835"/>
    </source>
</evidence>
<comment type="caution">
    <text evidence="1">The sequence shown here is derived from an EMBL/GenBank/DDBJ whole genome shotgun (WGS) entry which is preliminary data.</text>
</comment>
<evidence type="ECO:0000313" key="1">
    <source>
        <dbReference type="EMBL" id="KAJ3805169.1"/>
    </source>
</evidence>
<dbReference type="EMBL" id="MU795668">
    <property type="protein sequence ID" value="KAJ3805169.1"/>
    <property type="molecule type" value="Genomic_DNA"/>
</dbReference>
<gene>
    <name evidence="1" type="ORF">F5876DRAFT_70029</name>
</gene>
<accession>A0ACC1TKU1</accession>
<keyword evidence="2" id="KW-1185">Reference proteome</keyword>
<name>A0ACC1TKU1_9AGAR</name>
<dbReference type="Proteomes" id="UP001163835">
    <property type="component" value="Unassembled WGS sequence"/>
</dbReference>
<sequence>MVCITQWREFIHREVFNTIGFPYNRGEEREEEEREGGGVPNGSTTAAKINKVIFAKGSMGDTTHAEADPYFDPAKIPCPDFSSNLYDVICNALIADANTPDIANNEQAILKLRSQWEAENANLRAQYQAQLQEKHVAVEQRRVDKEESTRQCKAEEREKEAELAKAIEKKHTPLPNFKQGVGLLRSCTPCNRARGHRCLRAGIEWDSSEVIDNTAVTPLVPGDQK</sequence>